<dbReference type="PROSITE" id="PS00211">
    <property type="entry name" value="ABC_TRANSPORTER_1"/>
    <property type="match status" value="1"/>
</dbReference>
<evidence type="ECO:0000256" key="3">
    <source>
        <dbReference type="ARBA" id="ARBA00022741"/>
    </source>
</evidence>
<evidence type="ECO:0000259" key="5">
    <source>
        <dbReference type="PROSITE" id="PS50893"/>
    </source>
</evidence>
<reference evidence="6 7" key="1">
    <citation type="submission" date="2018-01" db="EMBL/GenBank/DDBJ databases">
        <title>The draft genome of Hanstruepera neustonica JCM19743.</title>
        <authorList>
            <person name="He R.-H."/>
            <person name="Du Z.-J."/>
        </authorList>
    </citation>
    <scope>NUCLEOTIDE SEQUENCE [LARGE SCALE GENOMIC DNA]</scope>
    <source>
        <strain evidence="6 7">JCM19743</strain>
    </source>
</reference>
<dbReference type="GO" id="GO:0016887">
    <property type="term" value="F:ATP hydrolysis activity"/>
    <property type="evidence" value="ECO:0007669"/>
    <property type="project" value="InterPro"/>
</dbReference>
<dbReference type="Proteomes" id="UP000236641">
    <property type="component" value="Unassembled WGS sequence"/>
</dbReference>
<dbReference type="SMART" id="SM00382">
    <property type="entry name" value="AAA"/>
    <property type="match status" value="1"/>
</dbReference>
<comment type="caution">
    <text evidence="6">The sequence shown here is derived from an EMBL/GenBank/DDBJ whole genome shotgun (WGS) entry which is preliminary data.</text>
</comment>
<dbReference type="Gene3D" id="3.40.50.300">
    <property type="entry name" value="P-loop containing nucleotide triphosphate hydrolases"/>
    <property type="match status" value="1"/>
</dbReference>
<dbReference type="GO" id="GO:0016020">
    <property type="term" value="C:membrane"/>
    <property type="evidence" value="ECO:0007669"/>
    <property type="project" value="InterPro"/>
</dbReference>
<dbReference type="EMBL" id="POWF01000011">
    <property type="protein sequence ID" value="PNQ72112.1"/>
    <property type="molecule type" value="Genomic_DNA"/>
</dbReference>
<dbReference type="InterPro" id="IPR029439">
    <property type="entry name" value="Wzt_C"/>
</dbReference>
<proteinExistence type="inferred from homology"/>
<dbReference type="GO" id="GO:0005524">
    <property type="term" value="F:ATP binding"/>
    <property type="evidence" value="ECO:0007669"/>
    <property type="project" value="UniProtKB-KW"/>
</dbReference>
<dbReference type="AlphaFoldDB" id="A0A2K1DVR3"/>
<organism evidence="6 7">
    <name type="scientific">Hanstruepera neustonica</name>
    <dbReference type="NCBI Taxonomy" id="1445657"/>
    <lineage>
        <taxon>Bacteria</taxon>
        <taxon>Pseudomonadati</taxon>
        <taxon>Bacteroidota</taxon>
        <taxon>Flavobacteriia</taxon>
        <taxon>Flavobacteriales</taxon>
        <taxon>Flavobacteriaceae</taxon>
        <taxon>Hanstruepera</taxon>
    </lineage>
</organism>
<dbReference type="InterPro" id="IPR027417">
    <property type="entry name" value="P-loop_NTPase"/>
</dbReference>
<dbReference type="Pfam" id="PF14524">
    <property type="entry name" value="Wzt_C"/>
    <property type="match status" value="1"/>
</dbReference>
<dbReference type="InterPro" id="IPR003439">
    <property type="entry name" value="ABC_transporter-like_ATP-bd"/>
</dbReference>
<dbReference type="InterPro" id="IPR003593">
    <property type="entry name" value="AAA+_ATPase"/>
</dbReference>
<dbReference type="SUPFAM" id="SSF52540">
    <property type="entry name" value="P-loop containing nucleoside triphosphate hydrolases"/>
    <property type="match status" value="1"/>
</dbReference>
<evidence type="ECO:0000256" key="4">
    <source>
        <dbReference type="ARBA" id="ARBA00022840"/>
    </source>
</evidence>
<evidence type="ECO:0000313" key="7">
    <source>
        <dbReference type="Proteomes" id="UP000236641"/>
    </source>
</evidence>
<dbReference type="InterPro" id="IPR015860">
    <property type="entry name" value="ABC_transpr_TagH-like"/>
</dbReference>
<dbReference type="CDD" id="cd10147">
    <property type="entry name" value="Wzt_C-like"/>
    <property type="match status" value="1"/>
</dbReference>
<keyword evidence="3" id="KW-0547">Nucleotide-binding</keyword>
<keyword evidence="4 6" id="KW-0067">ATP-binding</keyword>
<dbReference type="PANTHER" id="PTHR46743">
    <property type="entry name" value="TEICHOIC ACIDS EXPORT ATP-BINDING PROTEIN TAGH"/>
    <property type="match status" value="1"/>
</dbReference>
<dbReference type="InterPro" id="IPR050683">
    <property type="entry name" value="Bact_Polysacc_Export_ATP-bd"/>
</dbReference>
<comment type="similarity">
    <text evidence="1">Belongs to the ABC transporter superfamily.</text>
</comment>
<sequence length="430" mass="48180">MVILKAENISKQYRLGLVGTGTISHDLNRWWHRVRGKEDPYLKVGSVNDRSTKADSDYVWALQDINFEVQQGEVLGIIGKNGAGKSTLLKILSRVTSPTTGEIKTKGRIASLLEVGTGFHPELTGRENIYLNGAILGMTKAEIREKEAEIIAFSGCERYVDTPVKRYSSGMRVRLAFAVAAFLEPDILVVDEVLAVGDAEFQKKAVGKMQDISKGNGRTVLFVSHNMATIKTLCSRVIVIDNGLITYDGKVGEGVDRYLTSGRNKKTESLLHRTDRQGNQKLKVKRVYFQNERNEVVDDIISTELLKVRIEVEKYSELNYNRLFLAVNFIDSNLNFVLSYTSDEMGVNLKELELYNIIELEIPKLYLRGGTYTLRVLITENDTTKANFVDCLENAASINVLSGDLWKTGKLNRKTSTAIFPGKLQVINEK</sequence>
<dbReference type="Pfam" id="PF00005">
    <property type="entry name" value="ABC_tran"/>
    <property type="match status" value="1"/>
</dbReference>
<name>A0A2K1DVR3_9FLAO</name>
<evidence type="ECO:0000256" key="1">
    <source>
        <dbReference type="ARBA" id="ARBA00005417"/>
    </source>
</evidence>
<feature type="domain" description="ABC transporter" evidence="5">
    <location>
        <begin position="42"/>
        <end position="267"/>
    </location>
</feature>
<dbReference type="InterPro" id="IPR017871">
    <property type="entry name" value="ABC_transporter-like_CS"/>
</dbReference>
<keyword evidence="2" id="KW-0813">Transport</keyword>
<gene>
    <name evidence="6" type="ORF">C1T31_13490</name>
</gene>
<evidence type="ECO:0000256" key="2">
    <source>
        <dbReference type="ARBA" id="ARBA00022448"/>
    </source>
</evidence>
<keyword evidence="7" id="KW-1185">Reference proteome</keyword>
<dbReference type="PROSITE" id="PS50893">
    <property type="entry name" value="ABC_TRANSPORTER_2"/>
    <property type="match status" value="1"/>
</dbReference>
<dbReference type="CDD" id="cd03220">
    <property type="entry name" value="ABC_KpsT_Wzt"/>
    <property type="match status" value="1"/>
</dbReference>
<accession>A0A2K1DVR3</accession>
<dbReference type="RefSeq" id="WP_103053045.1">
    <property type="nucleotide sequence ID" value="NZ_POWF01000011.1"/>
</dbReference>
<dbReference type="PANTHER" id="PTHR46743:SF2">
    <property type="entry name" value="TEICHOIC ACIDS EXPORT ATP-BINDING PROTEIN TAGH"/>
    <property type="match status" value="1"/>
</dbReference>
<dbReference type="Gene3D" id="2.70.50.60">
    <property type="entry name" value="abc- transporter (atp binding component) like domain"/>
    <property type="match status" value="1"/>
</dbReference>
<dbReference type="OrthoDB" id="9801987at2"/>
<dbReference type="GO" id="GO:0140359">
    <property type="term" value="F:ABC-type transporter activity"/>
    <property type="evidence" value="ECO:0007669"/>
    <property type="project" value="InterPro"/>
</dbReference>
<protein>
    <submittedName>
        <fullName evidence="6">ABC transporter ATP-binding protein</fullName>
    </submittedName>
</protein>
<evidence type="ECO:0000313" key="6">
    <source>
        <dbReference type="EMBL" id="PNQ72112.1"/>
    </source>
</evidence>